<name>A0ABU3P7F1_9BURK</name>
<keyword evidence="2" id="KW-1185">Reference proteome</keyword>
<dbReference type="Proteomes" id="UP001246372">
    <property type="component" value="Unassembled WGS sequence"/>
</dbReference>
<reference evidence="1" key="1">
    <citation type="submission" date="2023-09" db="EMBL/GenBank/DDBJ databases">
        <title>Paucibacter sp. APW11 Genome sequencing and assembly.</title>
        <authorList>
            <person name="Kim I."/>
        </authorList>
    </citation>
    <scope>NUCLEOTIDE SEQUENCE</scope>
    <source>
        <strain evidence="1">APW11</strain>
    </source>
</reference>
<comment type="caution">
    <text evidence="1">The sequence shown here is derived from an EMBL/GenBank/DDBJ whole genome shotgun (WGS) entry which is preliminary data.</text>
</comment>
<accession>A0ABU3P7F1</accession>
<evidence type="ECO:0008006" key="3">
    <source>
        <dbReference type="Google" id="ProtNLM"/>
    </source>
</evidence>
<evidence type="ECO:0000313" key="2">
    <source>
        <dbReference type="Proteomes" id="UP001246372"/>
    </source>
</evidence>
<gene>
    <name evidence="1" type="ORF">RQP53_00065</name>
</gene>
<protein>
    <recommendedName>
        <fullName evidence="3">Fimbrial assembly protein</fullName>
    </recommendedName>
</protein>
<dbReference type="RefSeq" id="WP_315647880.1">
    <property type="nucleotide sequence ID" value="NZ_JAVXZY010000001.1"/>
</dbReference>
<dbReference type="EMBL" id="JAVXZY010000001">
    <property type="protein sequence ID" value="MDT8997661.1"/>
    <property type="molecule type" value="Genomic_DNA"/>
</dbReference>
<evidence type="ECO:0000313" key="1">
    <source>
        <dbReference type="EMBL" id="MDT8997661.1"/>
    </source>
</evidence>
<organism evidence="1 2">
    <name type="scientific">Roseateles aquae</name>
    <dbReference type="NCBI Taxonomy" id="3077235"/>
    <lineage>
        <taxon>Bacteria</taxon>
        <taxon>Pseudomonadati</taxon>
        <taxon>Pseudomonadota</taxon>
        <taxon>Betaproteobacteria</taxon>
        <taxon>Burkholderiales</taxon>
        <taxon>Sphaerotilaceae</taxon>
        <taxon>Roseateles</taxon>
    </lineage>
</organism>
<proteinExistence type="predicted"/>
<sequence>MHSLNMSFVPPSPWPQRLLCGLLVLVLALTLLLSALGWRDYRALQKLRTQQADQRATEQASDAERLRLRAAALAPKPYQKQAELLWRSAAFPLQGVLHALESNLRPGLRLTQFELITAEARLRAEVEYQSQAELLSFIDQLNAGEPGRPWQLLQMRNSAGNAGVASIQAILPVRLESPGQHSAIDASSAAKRLAKPIWPTDSPQTAAS</sequence>